<evidence type="ECO:0000313" key="6">
    <source>
        <dbReference type="EMBL" id="SFM70000.1"/>
    </source>
</evidence>
<keyword evidence="4 5" id="KW-0472">Membrane</keyword>
<keyword evidence="7" id="KW-1185">Reference proteome</keyword>
<feature type="transmembrane region" description="Helical" evidence="5">
    <location>
        <begin position="51"/>
        <end position="76"/>
    </location>
</feature>
<feature type="transmembrane region" description="Helical" evidence="5">
    <location>
        <begin position="229"/>
        <end position="249"/>
    </location>
</feature>
<evidence type="ECO:0000256" key="2">
    <source>
        <dbReference type="ARBA" id="ARBA00022692"/>
    </source>
</evidence>
<sequence>MSSNCTISLPGLIAKKYEYKYNEISNTVLPTLHLLKSSVLVSFSGALRIHIAFLLMHISSAFFNCLAGGLIIYAVYTLDRAMDAEEDLENRPELRGASNKFALIISLICFLIGAAILTSNGLIFFAFLPLITGYLYTKGIKIRNFNLRLKGGRGMKNLVVGSTWGAFIAGIAGIDATTIIAPLIVFLYFGMKLFINSTIYDFKDIKGDTMAGINTLPVILGERKAKMMLFSLHLLAHLMLVAAIITGIIAFEPVIIIYSLAVGLLYIKTFAEQVDIETKSRLTKRLFMIDGESTSIVGLRTILSGIVA</sequence>
<feature type="transmembrane region" description="Helical" evidence="5">
    <location>
        <begin position="255"/>
        <end position="271"/>
    </location>
</feature>
<feature type="transmembrane region" description="Helical" evidence="5">
    <location>
        <begin position="157"/>
        <end position="174"/>
    </location>
</feature>
<evidence type="ECO:0000256" key="3">
    <source>
        <dbReference type="ARBA" id="ARBA00022989"/>
    </source>
</evidence>
<evidence type="ECO:0000313" key="7">
    <source>
        <dbReference type="Proteomes" id="UP000198535"/>
    </source>
</evidence>
<gene>
    <name evidence="6" type="ORF">SAMN04488696_2105</name>
</gene>
<evidence type="ECO:0000256" key="4">
    <source>
        <dbReference type="ARBA" id="ARBA00023136"/>
    </source>
</evidence>
<organism evidence="6 7">
    <name type="scientific">Methanolobus profundi</name>
    <dbReference type="NCBI Taxonomy" id="487685"/>
    <lineage>
        <taxon>Archaea</taxon>
        <taxon>Methanobacteriati</taxon>
        <taxon>Methanobacteriota</taxon>
        <taxon>Stenosarchaea group</taxon>
        <taxon>Methanomicrobia</taxon>
        <taxon>Methanosarcinales</taxon>
        <taxon>Methanosarcinaceae</taxon>
        <taxon>Methanolobus</taxon>
    </lineage>
</organism>
<keyword evidence="2 5" id="KW-0812">Transmembrane</keyword>
<dbReference type="GO" id="GO:0005886">
    <property type="term" value="C:plasma membrane"/>
    <property type="evidence" value="ECO:0007669"/>
    <property type="project" value="UniProtKB-SubCell"/>
</dbReference>
<proteinExistence type="predicted"/>
<evidence type="ECO:0000256" key="5">
    <source>
        <dbReference type="SAM" id="Phobius"/>
    </source>
</evidence>
<feature type="transmembrane region" description="Helical" evidence="5">
    <location>
        <begin position="103"/>
        <end position="136"/>
    </location>
</feature>
<dbReference type="Proteomes" id="UP000198535">
    <property type="component" value="Unassembled WGS sequence"/>
</dbReference>
<dbReference type="InterPro" id="IPR000537">
    <property type="entry name" value="UbiA_prenyltransferase"/>
</dbReference>
<comment type="subcellular location">
    <subcellularLocation>
        <location evidence="1">Cell membrane</location>
        <topology evidence="1">Multi-pass membrane protein</topology>
    </subcellularLocation>
</comment>
<dbReference type="Pfam" id="PF01040">
    <property type="entry name" value="UbiA"/>
    <property type="match status" value="1"/>
</dbReference>
<protein>
    <submittedName>
        <fullName evidence="6">4-hydroxybenzoate polyprenyltransferase</fullName>
    </submittedName>
</protein>
<dbReference type="Gene3D" id="1.20.120.1780">
    <property type="entry name" value="UbiA prenyltransferase"/>
    <property type="match status" value="1"/>
</dbReference>
<evidence type="ECO:0000256" key="1">
    <source>
        <dbReference type="ARBA" id="ARBA00004651"/>
    </source>
</evidence>
<dbReference type="GO" id="GO:0016765">
    <property type="term" value="F:transferase activity, transferring alkyl or aryl (other than methyl) groups"/>
    <property type="evidence" value="ECO:0007669"/>
    <property type="project" value="InterPro"/>
</dbReference>
<dbReference type="RefSeq" id="WP_091936684.1">
    <property type="nucleotide sequence ID" value="NZ_FOUJ01000004.1"/>
</dbReference>
<dbReference type="AlphaFoldDB" id="A0A1I4T094"/>
<keyword evidence="3 5" id="KW-1133">Transmembrane helix</keyword>
<feature type="transmembrane region" description="Helical" evidence="5">
    <location>
        <begin position="180"/>
        <end position="200"/>
    </location>
</feature>
<dbReference type="NCBIfam" id="NF010117">
    <property type="entry name" value="PRK13591.1"/>
    <property type="match status" value="1"/>
</dbReference>
<name>A0A1I4T094_9EURY</name>
<dbReference type="OrthoDB" id="293340at2157"/>
<dbReference type="STRING" id="487685.SAMN04488696_2105"/>
<reference evidence="7" key="1">
    <citation type="submission" date="2016-10" db="EMBL/GenBank/DDBJ databases">
        <authorList>
            <person name="Varghese N."/>
            <person name="Submissions S."/>
        </authorList>
    </citation>
    <scope>NUCLEOTIDE SEQUENCE [LARGE SCALE GENOMIC DNA]</scope>
    <source>
        <strain evidence="7">Mob M</strain>
    </source>
</reference>
<keyword evidence="6" id="KW-0808">Transferase</keyword>
<dbReference type="EMBL" id="FOUJ01000004">
    <property type="protein sequence ID" value="SFM70000.1"/>
    <property type="molecule type" value="Genomic_DNA"/>
</dbReference>
<accession>A0A1I4T094</accession>